<dbReference type="InterPro" id="IPR036388">
    <property type="entry name" value="WH-like_DNA-bd_sf"/>
</dbReference>
<organism evidence="6 7">
    <name type="scientific">Candidatus Copromonas faecavium</name>
    <name type="common">nom. illeg.</name>
    <dbReference type="NCBI Taxonomy" id="2840740"/>
    <lineage>
        <taxon>Bacteria</taxon>
        <taxon>Bacillati</taxon>
        <taxon>Bacillota</taxon>
        <taxon>Clostridia</taxon>
        <taxon>Lachnospirales</taxon>
        <taxon>Lachnospiraceae</taxon>
        <taxon>Candidatus Copromonas (nom. illeg.)</taxon>
    </lineage>
</organism>
<reference evidence="6" key="2">
    <citation type="journal article" date="2021" name="PeerJ">
        <title>Extensive microbial diversity within the chicken gut microbiome revealed by metagenomics and culture.</title>
        <authorList>
            <person name="Gilroy R."/>
            <person name="Ravi A."/>
            <person name="Getino M."/>
            <person name="Pursley I."/>
            <person name="Horton D.L."/>
            <person name="Alikhan N.F."/>
            <person name="Baker D."/>
            <person name="Gharbi K."/>
            <person name="Hall N."/>
            <person name="Watson M."/>
            <person name="Adriaenssens E.M."/>
            <person name="Foster-Nyarko E."/>
            <person name="Jarju S."/>
            <person name="Secka A."/>
            <person name="Antonio M."/>
            <person name="Oren A."/>
            <person name="Chaudhuri R.R."/>
            <person name="La Ragione R."/>
            <person name="Hildebrand F."/>
            <person name="Pallen M.J."/>
        </authorList>
    </citation>
    <scope>NUCLEOTIDE SEQUENCE</scope>
    <source>
        <strain evidence="6">CHK180-2868</strain>
    </source>
</reference>
<dbReference type="SUPFAM" id="SSF46785">
    <property type="entry name" value="Winged helix' DNA-binding domain"/>
    <property type="match status" value="1"/>
</dbReference>
<dbReference type="Pfam" id="PF03466">
    <property type="entry name" value="LysR_substrate"/>
    <property type="match status" value="1"/>
</dbReference>
<dbReference type="SUPFAM" id="SSF53850">
    <property type="entry name" value="Periplasmic binding protein-like II"/>
    <property type="match status" value="1"/>
</dbReference>
<dbReference type="Gene3D" id="1.10.10.10">
    <property type="entry name" value="Winged helix-like DNA-binding domain superfamily/Winged helix DNA-binding domain"/>
    <property type="match status" value="1"/>
</dbReference>
<dbReference type="GO" id="GO:0003700">
    <property type="term" value="F:DNA-binding transcription factor activity"/>
    <property type="evidence" value="ECO:0007669"/>
    <property type="project" value="InterPro"/>
</dbReference>
<reference evidence="6" key="1">
    <citation type="submission" date="2020-10" db="EMBL/GenBank/DDBJ databases">
        <authorList>
            <person name="Gilroy R."/>
        </authorList>
    </citation>
    <scope>NUCLEOTIDE SEQUENCE</scope>
    <source>
        <strain evidence="6">CHK180-2868</strain>
    </source>
</reference>
<keyword evidence="4" id="KW-0804">Transcription</keyword>
<dbReference type="PROSITE" id="PS50931">
    <property type="entry name" value="HTH_LYSR"/>
    <property type="match status" value="1"/>
</dbReference>
<feature type="domain" description="HTH lysR-type" evidence="5">
    <location>
        <begin position="1"/>
        <end position="60"/>
    </location>
</feature>
<gene>
    <name evidence="6" type="ORF">IAB28_05090</name>
</gene>
<dbReference type="CDD" id="cd05466">
    <property type="entry name" value="PBP2_LTTR_substrate"/>
    <property type="match status" value="1"/>
</dbReference>
<dbReference type="Gene3D" id="3.40.190.10">
    <property type="entry name" value="Periplasmic binding protein-like II"/>
    <property type="match status" value="2"/>
</dbReference>
<dbReference type="InterPro" id="IPR036390">
    <property type="entry name" value="WH_DNA-bd_sf"/>
</dbReference>
<comment type="caution">
    <text evidence="6">The sequence shown here is derived from an EMBL/GenBank/DDBJ whole genome shotgun (WGS) entry which is preliminary data.</text>
</comment>
<dbReference type="AlphaFoldDB" id="A0A9D1D4Y4"/>
<evidence type="ECO:0000259" key="5">
    <source>
        <dbReference type="PROSITE" id="PS50931"/>
    </source>
</evidence>
<protein>
    <submittedName>
        <fullName evidence="6">LysR family transcriptional regulator</fullName>
    </submittedName>
</protein>
<dbReference type="PANTHER" id="PTHR30126">
    <property type="entry name" value="HTH-TYPE TRANSCRIPTIONAL REGULATOR"/>
    <property type="match status" value="1"/>
</dbReference>
<name>A0A9D1D4Y4_9FIRM</name>
<dbReference type="PRINTS" id="PR00039">
    <property type="entry name" value="HTHLYSR"/>
</dbReference>
<sequence>MTFLEIEAFLNIVQYGSFSAAAEKLYITQPALGRRIRSLEEELGYLLFVRNKGVRHVELTRQGQAFIGIAHRWQALWNETQEAALLGNEKSLYVASVGSLVAFLLPTVFQTFMKEQPECCLHVTTLHSVDAYSYVNNQTVDIAFITDPMYSSRVKTTMLFREELCLVVGKDLNLPEKLKISELDPRQEIRTQWDRNFDAWHTYYFGSSAIPRVYLDEMGFLQYFAQNGDNWAFMPRSIAKSMVKDSPISIHELDVKMPQRTLYYLYRVEDPSPYQEKLLTLCKEKLMGEEGISLVGEEPAQVWGRRGI</sequence>
<evidence type="ECO:0000256" key="2">
    <source>
        <dbReference type="ARBA" id="ARBA00023015"/>
    </source>
</evidence>
<proteinExistence type="inferred from homology"/>
<dbReference type="InterPro" id="IPR005119">
    <property type="entry name" value="LysR_subst-bd"/>
</dbReference>
<keyword evidence="3" id="KW-0238">DNA-binding</keyword>
<evidence type="ECO:0000313" key="7">
    <source>
        <dbReference type="Proteomes" id="UP000824250"/>
    </source>
</evidence>
<evidence type="ECO:0000256" key="1">
    <source>
        <dbReference type="ARBA" id="ARBA00009437"/>
    </source>
</evidence>
<evidence type="ECO:0000256" key="3">
    <source>
        <dbReference type="ARBA" id="ARBA00023125"/>
    </source>
</evidence>
<dbReference type="InterPro" id="IPR000847">
    <property type="entry name" value="LysR_HTH_N"/>
</dbReference>
<dbReference type="GO" id="GO:0003677">
    <property type="term" value="F:DNA binding"/>
    <property type="evidence" value="ECO:0007669"/>
    <property type="project" value="UniProtKB-KW"/>
</dbReference>
<evidence type="ECO:0000256" key="4">
    <source>
        <dbReference type="ARBA" id="ARBA00023163"/>
    </source>
</evidence>
<keyword evidence="2" id="KW-0805">Transcription regulation</keyword>
<dbReference type="EMBL" id="DVGC01000027">
    <property type="protein sequence ID" value="HIR05325.1"/>
    <property type="molecule type" value="Genomic_DNA"/>
</dbReference>
<accession>A0A9D1D4Y4</accession>
<evidence type="ECO:0000313" key="6">
    <source>
        <dbReference type="EMBL" id="HIR05325.1"/>
    </source>
</evidence>
<dbReference type="Pfam" id="PF00126">
    <property type="entry name" value="HTH_1"/>
    <property type="match status" value="1"/>
</dbReference>
<comment type="similarity">
    <text evidence="1">Belongs to the LysR transcriptional regulatory family.</text>
</comment>
<dbReference type="Proteomes" id="UP000824250">
    <property type="component" value="Unassembled WGS sequence"/>
</dbReference>